<evidence type="ECO:0000313" key="1">
    <source>
        <dbReference type="EMBL" id="PRQ02058.1"/>
    </source>
</evidence>
<dbReference type="AlphaFoldDB" id="A0A2S9YAB6"/>
<name>A0A2S9YAB6_9BACT</name>
<evidence type="ECO:0000313" key="2">
    <source>
        <dbReference type="Proteomes" id="UP000238823"/>
    </source>
</evidence>
<sequence length="117" mass="13674">MIEINNYVTRYTYINPLGLPRAVLYTRNKIEPPKLLRVLSQFLGLDGPINLEVHCDDWTAGRQLIYDSSVRTILGHMRDKGWTLEVFQHFLDKCENNAPLFSHRSTFAAHDQVEWEN</sequence>
<dbReference type="RefSeq" id="WP_146158232.1">
    <property type="nucleotide sequence ID" value="NZ_PVNL01000114.1"/>
</dbReference>
<proteinExistence type="predicted"/>
<comment type="caution">
    <text evidence="1">The sequence shown here is derived from an EMBL/GenBank/DDBJ whole genome shotgun (WGS) entry which is preliminary data.</text>
</comment>
<organism evidence="1 2">
    <name type="scientific">Enhygromyxa salina</name>
    <dbReference type="NCBI Taxonomy" id="215803"/>
    <lineage>
        <taxon>Bacteria</taxon>
        <taxon>Pseudomonadati</taxon>
        <taxon>Myxococcota</taxon>
        <taxon>Polyangia</taxon>
        <taxon>Nannocystales</taxon>
        <taxon>Nannocystaceae</taxon>
        <taxon>Enhygromyxa</taxon>
    </lineage>
</organism>
<accession>A0A2S9YAB6</accession>
<dbReference type="Proteomes" id="UP000238823">
    <property type="component" value="Unassembled WGS sequence"/>
</dbReference>
<reference evidence="1 2" key="1">
    <citation type="submission" date="2018-03" db="EMBL/GenBank/DDBJ databases">
        <title>Draft Genome Sequences of the Obligatory Marine Myxobacteria Enhygromyxa salina SWB007.</title>
        <authorList>
            <person name="Poehlein A."/>
            <person name="Moghaddam J.A."/>
            <person name="Harms H."/>
            <person name="Alanjari M."/>
            <person name="Koenig G.M."/>
            <person name="Daniel R."/>
            <person name="Schaeberle T.F."/>
        </authorList>
    </citation>
    <scope>NUCLEOTIDE SEQUENCE [LARGE SCALE GENOMIC DNA]</scope>
    <source>
        <strain evidence="1 2">SWB007</strain>
    </source>
</reference>
<gene>
    <name evidence="1" type="ORF">ENSA7_56310</name>
</gene>
<protein>
    <submittedName>
        <fullName evidence="1">Uncharacterized protein</fullName>
    </submittedName>
</protein>
<dbReference type="EMBL" id="PVNL01000114">
    <property type="protein sequence ID" value="PRQ02058.1"/>
    <property type="molecule type" value="Genomic_DNA"/>
</dbReference>